<gene>
    <name evidence="1" type="ORF">KJ970_11795</name>
</gene>
<evidence type="ECO:0000313" key="1">
    <source>
        <dbReference type="EMBL" id="MBU2691601.1"/>
    </source>
</evidence>
<reference evidence="1" key="1">
    <citation type="submission" date="2021-05" db="EMBL/GenBank/DDBJ databases">
        <title>Energy efficiency and biological interactions define the core microbiome of deep oligotrophic groundwater.</title>
        <authorList>
            <person name="Mehrshad M."/>
            <person name="Lopez-Fernandez M."/>
            <person name="Bell E."/>
            <person name="Bernier-Latmani R."/>
            <person name="Bertilsson S."/>
            <person name="Dopson M."/>
        </authorList>
    </citation>
    <scope>NUCLEOTIDE SEQUENCE</scope>
    <source>
        <strain evidence="1">Modern_marine.mb.64</strain>
    </source>
</reference>
<protein>
    <submittedName>
        <fullName evidence="1">Uncharacterized protein</fullName>
    </submittedName>
</protein>
<name>A0A948W7G2_UNCEI</name>
<organism evidence="1 2">
    <name type="scientific">Eiseniibacteriota bacterium</name>
    <dbReference type="NCBI Taxonomy" id="2212470"/>
    <lineage>
        <taxon>Bacteria</taxon>
        <taxon>Candidatus Eiseniibacteriota</taxon>
    </lineage>
</organism>
<dbReference type="EMBL" id="JAHJDP010000066">
    <property type="protein sequence ID" value="MBU2691601.1"/>
    <property type="molecule type" value="Genomic_DNA"/>
</dbReference>
<dbReference type="AlphaFoldDB" id="A0A948W7G2"/>
<comment type="caution">
    <text evidence="1">The sequence shown here is derived from an EMBL/GenBank/DDBJ whole genome shotgun (WGS) entry which is preliminary data.</text>
</comment>
<evidence type="ECO:0000313" key="2">
    <source>
        <dbReference type="Proteomes" id="UP000777784"/>
    </source>
</evidence>
<dbReference type="Proteomes" id="UP000777784">
    <property type="component" value="Unassembled WGS sequence"/>
</dbReference>
<accession>A0A948W7G2</accession>
<proteinExistence type="predicted"/>
<sequence>MVEIQALIEAQDIKLDELMAALAGTEDHHEIIRIQREIEEVKVMTEVEMFRCQIRHAEKIGNTEIAEFLQETVDGI</sequence>